<evidence type="ECO:0000313" key="4">
    <source>
        <dbReference type="Proteomes" id="UP000033140"/>
    </source>
</evidence>
<proteinExistence type="predicted"/>
<dbReference type="RefSeq" id="XP_019021349.1">
    <property type="nucleotide sequence ID" value="XM_019165165.1"/>
</dbReference>
<dbReference type="PANTHER" id="PTHR43798">
    <property type="entry name" value="MONOACYLGLYCEROL LIPASE"/>
    <property type="match status" value="1"/>
</dbReference>
<evidence type="ECO:0000256" key="1">
    <source>
        <dbReference type="SAM" id="Phobius"/>
    </source>
</evidence>
<dbReference type="STRING" id="698492.A0A0E9NLB9"/>
<dbReference type="Gene3D" id="3.40.50.1820">
    <property type="entry name" value="alpha/beta hydrolase"/>
    <property type="match status" value="1"/>
</dbReference>
<name>A0A0E9NLB9_SAICN</name>
<dbReference type="PANTHER" id="PTHR43798:SF5">
    <property type="entry name" value="MONOACYLGLYCEROL LIPASE ABHD6"/>
    <property type="match status" value="1"/>
</dbReference>
<reference evidence="3 4" key="3">
    <citation type="journal article" date="2015" name="Genome Announc.">
        <title>Draft Genome Sequence of the Archiascomycetous Yeast Saitoella complicata.</title>
        <authorList>
            <person name="Yamauchi K."/>
            <person name="Kondo S."/>
            <person name="Hamamoto M."/>
            <person name="Takahashi Y."/>
            <person name="Ogura Y."/>
            <person name="Hayashi T."/>
            <person name="Nishida H."/>
        </authorList>
    </citation>
    <scope>NUCLEOTIDE SEQUENCE [LARGE SCALE GENOMIC DNA]</scope>
    <source>
        <strain evidence="3 4">NRRL Y-17804</strain>
    </source>
</reference>
<accession>A0A0E9NLB9</accession>
<comment type="caution">
    <text evidence="3">The sequence shown here is derived from an EMBL/GenBank/DDBJ whole genome shotgun (WGS) entry which is preliminary data.</text>
</comment>
<dbReference type="Pfam" id="PF00561">
    <property type="entry name" value="Abhydrolase_1"/>
    <property type="match status" value="1"/>
</dbReference>
<reference evidence="3 4" key="2">
    <citation type="journal article" date="2014" name="J. Gen. Appl. Microbiol.">
        <title>The early diverging ascomycetous budding yeast Saitoella complicata has three histone deacetylases belonging to the Clr6, Hos2, and Rpd3 lineages.</title>
        <authorList>
            <person name="Nishida H."/>
            <person name="Matsumoto T."/>
            <person name="Kondo S."/>
            <person name="Hamamoto M."/>
            <person name="Yoshikawa H."/>
        </authorList>
    </citation>
    <scope>NUCLEOTIDE SEQUENCE [LARGE SCALE GENOMIC DNA]</scope>
    <source>
        <strain evidence="3 4">NRRL Y-17804</strain>
    </source>
</reference>
<dbReference type="Proteomes" id="UP000033140">
    <property type="component" value="Unassembled WGS sequence"/>
</dbReference>
<protein>
    <recommendedName>
        <fullName evidence="2">AB hydrolase-1 domain-containing protein</fullName>
    </recommendedName>
</protein>
<dbReference type="GO" id="GO:0047372">
    <property type="term" value="F:monoacylglycerol lipase activity"/>
    <property type="evidence" value="ECO:0007669"/>
    <property type="project" value="TreeGrafter"/>
</dbReference>
<keyword evidence="4" id="KW-1185">Reference proteome</keyword>
<organism evidence="3 4">
    <name type="scientific">Saitoella complicata (strain BCRC 22490 / CBS 7301 / JCM 7358 / NBRC 10748 / NRRL Y-17804)</name>
    <dbReference type="NCBI Taxonomy" id="698492"/>
    <lineage>
        <taxon>Eukaryota</taxon>
        <taxon>Fungi</taxon>
        <taxon>Dikarya</taxon>
        <taxon>Ascomycota</taxon>
        <taxon>Taphrinomycotina</taxon>
        <taxon>Taphrinomycotina incertae sedis</taxon>
        <taxon>Saitoella</taxon>
    </lineage>
</organism>
<dbReference type="InterPro" id="IPR000073">
    <property type="entry name" value="AB_hydrolase_1"/>
</dbReference>
<dbReference type="InterPro" id="IPR029058">
    <property type="entry name" value="AB_hydrolase_fold"/>
</dbReference>
<gene>
    <name evidence="3" type="ORF">G7K_4342-t1</name>
</gene>
<feature type="transmembrane region" description="Helical" evidence="1">
    <location>
        <begin position="21"/>
        <end position="44"/>
    </location>
</feature>
<dbReference type="OMA" id="IWNRESD"/>
<keyword evidence="1" id="KW-0472">Membrane</keyword>
<keyword evidence="1" id="KW-0812">Transmembrane</keyword>
<dbReference type="GO" id="GO:0046464">
    <property type="term" value="P:acylglycerol catabolic process"/>
    <property type="evidence" value="ECO:0007669"/>
    <property type="project" value="TreeGrafter"/>
</dbReference>
<evidence type="ECO:0000313" key="3">
    <source>
        <dbReference type="EMBL" id="GAO50210.1"/>
    </source>
</evidence>
<dbReference type="SUPFAM" id="SSF53474">
    <property type="entry name" value="alpha/beta-Hydrolases"/>
    <property type="match status" value="1"/>
</dbReference>
<feature type="domain" description="AB hydrolase-1" evidence="2">
    <location>
        <begin position="90"/>
        <end position="329"/>
    </location>
</feature>
<dbReference type="AlphaFoldDB" id="A0A0E9NLB9"/>
<dbReference type="InterPro" id="IPR050266">
    <property type="entry name" value="AB_hydrolase_sf"/>
</dbReference>
<sequence length="364" mass="40929">MSDKFESIKSIVTGAVQSKEFLFASGLTIAAMGLFTAPTGNWFLTSDESMIIKEDESVFVKKHSSLDQPSGCRVFYRRHTKEQDLPKTLPLLIFIHGLGGQLNQFEGLLEFFAQSSHVMAIDMPGCGRSRTAWGWEPYKTESLIKTLTDVITRRMKQEGHKTCVLIGHSYGTNLVARLSSILHSACRGLVAMAPGVMTPEKMKLRLVAARTPELMFDVYRRKDRKGGLRSMSVKRMVASTAPNEMRLRQLRWNLQSQTYVWRRMVYGMVPADQAVWNAVNVPVLLMGGEEDAVTAVTGLEIIYGWLNEMAKKAKPIIVRHAGHSLLAEKVDEVAEEINHFLIEQVEPELDYGRQQKILDGTVEI</sequence>
<keyword evidence="1" id="KW-1133">Transmembrane helix</keyword>
<dbReference type="EMBL" id="BACD03000030">
    <property type="protein sequence ID" value="GAO50210.1"/>
    <property type="molecule type" value="Genomic_DNA"/>
</dbReference>
<reference evidence="3 4" key="1">
    <citation type="journal article" date="2011" name="J. Gen. Appl. Microbiol.">
        <title>Draft genome sequencing of the enigmatic yeast Saitoella complicata.</title>
        <authorList>
            <person name="Nishida H."/>
            <person name="Hamamoto M."/>
            <person name="Sugiyama J."/>
        </authorList>
    </citation>
    <scope>NUCLEOTIDE SEQUENCE [LARGE SCALE GENOMIC DNA]</scope>
    <source>
        <strain evidence="3 4">NRRL Y-17804</strain>
    </source>
</reference>
<dbReference type="OrthoDB" id="428974at2759"/>
<evidence type="ECO:0000259" key="2">
    <source>
        <dbReference type="Pfam" id="PF00561"/>
    </source>
</evidence>
<dbReference type="GO" id="GO:0016020">
    <property type="term" value="C:membrane"/>
    <property type="evidence" value="ECO:0007669"/>
    <property type="project" value="TreeGrafter"/>
</dbReference>